<keyword evidence="5" id="KW-0966">Cell projection</keyword>
<evidence type="ECO:0000256" key="3">
    <source>
        <dbReference type="ARBA" id="ARBA00023143"/>
    </source>
</evidence>
<dbReference type="KEGG" id="acel:acsn021_29280"/>
<dbReference type="GO" id="GO:0009288">
    <property type="term" value="C:bacterial-type flagellum"/>
    <property type="evidence" value="ECO:0007669"/>
    <property type="project" value="UniProtKB-SubCell"/>
</dbReference>
<dbReference type="RefSeq" id="WP_184094189.1">
    <property type="nucleotide sequence ID" value="NZ_AP023367.1"/>
</dbReference>
<dbReference type="Pfam" id="PF00700">
    <property type="entry name" value="Flagellin_C"/>
    <property type="match status" value="1"/>
</dbReference>
<proteinExistence type="inferred from homology"/>
<dbReference type="EMBL" id="AP023367">
    <property type="protein sequence ID" value="BCJ95359.1"/>
    <property type="molecule type" value="Genomic_DNA"/>
</dbReference>
<comment type="function">
    <text evidence="4">Flagellin is the subunit protein which polymerizes to form the filaments of bacterial flagella.</text>
</comment>
<keyword evidence="3 4" id="KW-0975">Bacterial flagellum</keyword>
<name>A0A6S6R1Z6_9FIRM</name>
<evidence type="ECO:0000256" key="1">
    <source>
        <dbReference type="ARBA" id="ARBA00005709"/>
    </source>
</evidence>
<sequence>MQVAGVNSITEIYKQLSTLRKVNSAADNPAGIAISQKLISSSNGYDVGNNNAGTSKDLLSTAEGGLSKIQDSLQRMRELSVQASNGIYNLDDKQAIQDEIDALKSTIQDAAKGTEFNTIKLLDGSKADLNLALNPSGSGMTIQLENTTLETLGIADFDVTGDFDITAIDNALRKVSESRSSIGSTQNVLEHKTNYNSLASINLQQANGRIIDLDAGRAVSDKQKEELLNEYKLFNMKESIRNSNTTVNRLLGF</sequence>
<protein>
    <recommendedName>
        <fullName evidence="2 4">Flagellin</fullName>
    </recommendedName>
</protein>
<comment type="subcellular location">
    <subcellularLocation>
        <location evidence="4">Secreted</location>
    </subcellularLocation>
    <subcellularLocation>
        <location evidence="4">Bacterial flagellum</location>
    </subcellularLocation>
</comment>
<gene>
    <name evidence="5" type="ORF">acsn021_29280</name>
</gene>
<dbReference type="GO" id="GO:0005198">
    <property type="term" value="F:structural molecule activity"/>
    <property type="evidence" value="ECO:0007669"/>
    <property type="project" value="UniProtKB-UniRule"/>
</dbReference>
<dbReference type="PANTHER" id="PTHR42792">
    <property type="entry name" value="FLAGELLIN"/>
    <property type="match status" value="1"/>
</dbReference>
<keyword evidence="5" id="KW-0969">Cilium</keyword>
<keyword evidence="5" id="KW-0282">Flagellum</keyword>
<dbReference type="Proteomes" id="UP000515561">
    <property type="component" value="Chromosome"/>
</dbReference>
<dbReference type="AlphaFoldDB" id="A0A6S6R1Z6"/>
<organism evidence="5 6">
    <name type="scientific">Anaerocolumna cellulosilytica</name>
    <dbReference type="NCBI Taxonomy" id="433286"/>
    <lineage>
        <taxon>Bacteria</taxon>
        <taxon>Bacillati</taxon>
        <taxon>Bacillota</taxon>
        <taxon>Clostridia</taxon>
        <taxon>Lachnospirales</taxon>
        <taxon>Lachnospiraceae</taxon>
        <taxon>Anaerocolumna</taxon>
    </lineage>
</organism>
<dbReference type="InterPro" id="IPR046358">
    <property type="entry name" value="Flagellin_C"/>
</dbReference>
<evidence type="ECO:0000256" key="4">
    <source>
        <dbReference type="RuleBase" id="RU362073"/>
    </source>
</evidence>
<evidence type="ECO:0000313" key="6">
    <source>
        <dbReference type="Proteomes" id="UP000515561"/>
    </source>
</evidence>
<keyword evidence="6" id="KW-1185">Reference proteome</keyword>
<evidence type="ECO:0000313" key="5">
    <source>
        <dbReference type="EMBL" id="BCJ95359.1"/>
    </source>
</evidence>
<dbReference type="InterPro" id="IPR001029">
    <property type="entry name" value="Flagellin_N"/>
</dbReference>
<keyword evidence="4" id="KW-0964">Secreted</keyword>
<dbReference type="InterPro" id="IPR001492">
    <property type="entry name" value="Flagellin"/>
</dbReference>
<reference evidence="5 6" key="1">
    <citation type="journal article" date="2016" name="Int. J. Syst. Evol. Microbiol.">
        <title>Descriptions of Anaerotaenia torta gen. nov., sp. nov. and Anaerocolumna cellulosilytica gen. nov., sp. nov. isolated from a methanogenic reactor of cattle waste.</title>
        <authorList>
            <person name="Uek A."/>
            <person name="Ohtaki Y."/>
            <person name="Kaku N."/>
            <person name="Ueki K."/>
        </authorList>
    </citation>
    <scope>NUCLEOTIDE SEQUENCE [LARGE SCALE GENOMIC DNA]</scope>
    <source>
        <strain evidence="5 6">SN021</strain>
    </source>
</reference>
<dbReference type="PRINTS" id="PR00207">
    <property type="entry name" value="FLAGELLIN"/>
</dbReference>
<dbReference type="Pfam" id="PF00669">
    <property type="entry name" value="Flagellin_N"/>
    <property type="match status" value="1"/>
</dbReference>
<accession>A0A6S6R1Z6</accession>
<comment type="similarity">
    <text evidence="1 4">Belongs to the bacterial flagellin family.</text>
</comment>
<dbReference type="PANTHER" id="PTHR42792:SF2">
    <property type="entry name" value="FLAGELLIN"/>
    <property type="match status" value="1"/>
</dbReference>
<dbReference type="Gene3D" id="1.20.1330.10">
    <property type="entry name" value="f41 fragment of flagellin, N-terminal domain"/>
    <property type="match status" value="1"/>
</dbReference>
<evidence type="ECO:0000256" key="2">
    <source>
        <dbReference type="ARBA" id="ARBA00020110"/>
    </source>
</evidence>
<dbReference type="GO" id="GO:0005576">
    <property type="term" value="C:extracellular region"/>
    <property type="evidence" value="ECO:0007669"/>
    <property type="project" value="UniProtKB-SubCell"/>
</dbReference>
<dbReference type="SUPFAM" id="SSF64518">
    <property type="entry name" value="Phase 1 flagellin"/>
    <property type="match status" value="1"/>
</dbReference>